<dbReference type="Proteomes" id="UP000823388">
    <property type="component" value="Chromosome 5N"/>
</dbReference>
<proteinExistence type="predicted"/>
<organism evidence="2 3">
    <name type="scientific">Panicum virgatum</name>
    <name type="common">Blackwell switchgrass</name>
    <dbReference type="NCBI Taxonomy" id="38727"/>
    <lineage>
        <taxon>Eukaryota</taxon>
        <taxon>Viridiplantae</taxon>
        <taxon>Streptophyta</taxon>
        <taxon>Embryophyta</taxon>
        <taxon>Tracheophyta</taxon>
        <taxon>Spermatophyta</taxon>
        <taxon>Magnoliopsida</taxon>
        <taxon>Liliopsida</taxon>
        <taxon>Poales</taxon>
        <taxon>Poaceae</taxon>
        <taxon>PACMAD clade</taxon>
        <taxon>Panicoideae</taxon>
        <taxon>Panicodae</taxon>
        <taxon>Paniceae</taxon>
        <taxon>Panicinae</taxon>
        <taxon>Panicum</taxon>
        <taxon>Panicum sect. Hiantes</taxon>
    </lineage>
</organism>
<dbReference type="AlphaFoldDB" id="A0A8T0RUW7"/>
<evidence type="ECO:0000256" key="1">
    <source>
        <dbReference type="SAM" id="MobiDB-lite"/>
    </source>
</evidence>
<reference evidence="2" key="1">
    <citation type="submission" date="2020-05" db="EMBL/GenBank/DDBJ databases">
        <title>WGS assembly of Panicum virgatum.</title>
        <authorList>
            <person name="Lovell J.T."/>
            <person name="Jenkins J."/>
            <person name="Shu S."/>
            <person name="Juenger T.E."/>
            <person name="Schmutz J."/>
        </authorList>
    </citation>
    <scope>NUCLEOTIDE SEQUENCE</scope>
    <source>
        <strain evidence="2">AP13</strain>
    </source>
</reference>
<keyword evidence="3" id="KW-1185">Reference proteome</keyword>
<dbReference type="EMBL" id="CM029046">
    <property type="protein sequence ID" value="KAG2589747.1"/>
    <property type="molecule type" value="Genomic_DNA"/>
</dbReference>
<evidence type="ECO:0000313" key="2">
    <source>
        <dbReference type="EMBL" id="KAG2589747.1"/>
    </source>
</evidence>
<comment type="caution">
    <text evidence="2">The sequence shown here is derived from an EMBL/GenBank/DDBJ whole genome shotgun (WGS) entry which is preliminary data.</text>
</comment>
<name>A0A8T0RUW7_PANVG</name>
<feature type="region of interest" description="Disordered" evidence="1">
    <location>
        <begin position="1"/>
        <end position="215"/>
    </location>
</feature>
<feature type="compositionally biased region" description="Basic residues" evidence="1">
    <location>
        <begin position="95"/>
        <end position="111"/>
    </location>
</feature>
<accession>A0A8T0RUW7</accession>
<protein>
    <submittedName>
        <fullName evidence="2">Uncharacterized protein</fullName>
    </submittedName>
</protein>
<sequence>MLPHRRLARGQTARPAPSPLQGFRTEKPYVTDTGTTQRRLHLCKEQRDVGGGAAAPTWPFKQAPDALPFGHQQEEPPRAAKLREGDDDEGPWGPTRRRRPGRRPAHQRGRASGRPIARVPVAPDPEVGGTAPTRGGSGPRGQRQRPTLLGTTGDWLRKGHPHVVGSEQMGGDRTPTPASRLAAPPGCRRSGVGFAGSALRGHRSGPPPVAGHHSP</sequence>
<gene>
    <name evidence="2" type="ORF">PVAP13_5NG381446</name>
</gene>
<evidence type="ECO:0000313" key="3">
    <source>
        <dbReference type="Proteomes" id="UP000823388"/>
    </source>
</evidence>
<feature type="compositionally biased region" description="Basic and acidic residues" evidence="1">
    <location>
        <begin position="72"/>
        <end position="84"/>
    </location>
</feature>